<dbReference type="InterPro" id="IPR013088">
    <property type="entry name" value="Znf_NHR/GATA"/>
</dbReference>
<reference evidence="7 8" key="1">
    <citation type="submission" date="2024-04" db="EMBL/GenBank/DDBJ databases">
        <title>genome sequences of Mucor flavus KT1a and Helicostylum pulchrum KT1b strains isolation_sourced from the surface of a dry-aged beef.</title>
        <authorList>
            <person name="Toyotome T."/>
            <person name="Hosono M."/>
            <person name="Torimaru M."/>
            <person name="Fukuda K."/>
            <person name="Mikami N."/>
        </authorList>
    </citation>
    <scope>NUCLEOTIDE SEQUENCE [LARGE SCALE GENOMIC DNA]</scope>
    <source>
        <strain evidence="7 8">KT1b</strain>
    </source>
</reference>
<evidence type="ECO:0000256" key="3">
    <source>
        <dbReference type="ARBA" id="ARBA00022833"/>
    </source>
</evidence>
<keyword evidence="8" id="KW-1185">Reference proteome</keyword>
<comment type="caution">
    <text evidence="7">The sequence shown here is derived from an EMBL/GenBank/DDBJ whole genome shotgun (WGS) entry which is preliminary data.</text>
</comment>
<evidence type="ECO:0000256" key="5">
    <source>
        <dbReference type="SAM" id="MobiDB-lite"/>
    </source>
</evidence>
<keyword evidence="3" id="KW-0862">Zinc</keyword>
<dbReference type="CDD" id="cd00202">
    <property type="entry name" value="ZnF_GATA"/>
    <property type="match status" value="1"/>
</dbReference>
<accession>A0ABP9YB76</accession>
<dbReference type="InterPro" id="IPR000679">
    <property type="entry name" value="Znf_GATA"/>
</dbReference>
<feature type="compositionally biased region" description="Basic and acidic residues" evidence="5">
    <location>
        <begin position="270"/>
        <end position="285"/>
    </location>
</feature>
<dbReference type="Pfam" id="PF00320">
    <property type="entry name" value="GATA"/>
    <property type="match status" value="1"/>
</dbReference>
<dbReference type="PANTHER" id="PTHR45658">
    <property type="entry name" value="GATA TRANSCRIPTION FACTOR"/>
    <property type="match status" value="1"/>
</dbReference>
<dbReference type="SUPFAM" id="SSF57716">
    <property type="entry name" value="Glucocorticoid receptor-like (DNA-binding domain)"/>
    <property type="match status" value="1"/>
</dbReference>
<dbReference type="Gene3D" id="3.30.50.10">
    <property type="entry name" value="Erythroid Transcription Factor GATA-1, subunit A"/>
    <property type="match status" value="1"/>
</dbReference>
<proteinExistence type="predicted"/>
<name>A0ABP9YB76_9FUNG</name>
<dbReference type="PANTHER" id="PTHR45658:SF122">
    <property type="entry name" value="GATA ZINC FINGER DOMAIN-CONTAINING PROTEIN 6"/>
    <property type="match status" value="1"/>
</dbReference>
<dbReference type="Proteomes" id="UP001476247">
    <property type="component" value="Unassembled WGS sequence"/>
</dbReference>
<sequence length="285" mass="32795">MDLNQSIIYQNDSQFDYQQQYRTQFRNTAPFTPSPQPDRPFRLSLLQQAPPPPPPTNTISSPAVDTNFPFILSQLLEQCSMIHSRIGKYRIDPLTESERSNIIDQVYFTAESMLSSIKELHNSSHRNKLPVRQENDIMDTTMVDDISSSSISSLNKLEESASDDYKMIRQARNLQDNNMRPKYRRRSKRSMIGQRCHSCNTTETPEWRRGPDGARTLCNACGLHYSKLLRKGSMTVQSHNYLLDMPDHSNRSPRVIQFPIIQVNSSTSDARSDYNNDDNKEKDVG</sequence>
<evidence type="ECO:0000259" key="6">
    <source>
        <dbReference type="PROSITE" id="PS50114"/>
    </source>
</evidence>
<evidence type="ECO:0000313" key="7">
    <source>
        <dbReference type="EMBL" id="GAA5804225.1"/>
    </source>
</evidence>
<gene>
    <name evidence="7" type="ORF">HPULCUR_009712</name>
</gene>
<evidence type="ECO:0000256" key="4">
    <source>
        <dbReference type="PROSITE-ProRule" id="PRU00094"/>
    </source>
</evidence>
<keyword evidence="2 4" id="KW-0863">Zinc-finger</keyword>
<dbReference type="InterPro" id="IPR051140">
    <property type="entry name" value="GATA_TF"/>
</dbReference>
<organism evidence="7 8">
    <name type="scientific">Helicostylum pulchrum</name>
    <dbReference type="NCBI Taxonomy" id="562976"/>
    <lineage>
        <taxon>Eukaryota</taxon>
        <taxon>Fungi</taxon>
        <taxon>Fungi incertae sedis</taxon>
        <taxon>Mucoromycota</taxon>
        <taxon>Mucoromycotina</taxon>
        <taxon>Mucoromycetes</taxon>
        <taxon>Mucorales</taxon>
        <taxon>Mucorineae</taxon>
        <taxon>Mucoraceae</taxon>
        <taxon>Helicostylum</taxon>
    </lineage>
</organism>
<dbReference type="PROSITE" id="PS50114">
    <property type="entry name" value="GATA_ZN_FINGER_2"/>
    <property type="match status" value="1"/>
</dbReference>
<keyword evidence="1" id="KW-0479">Metal-binding</keyword>
<protein>
    <recommendedName>
        <fullName evidence="6">GATA-type domain-containing protein</fullName>
    </recommendedName>
</protein>
<evidence type="ECO:0000256" key="1">
    <source>
        <dbReference type="ARBA" id="ARBA00022723"/>
    </source>
</evidence>
<evidence type="ECO:0000256" key="2">
    <source>
        <dbReference type="ARBA" id="ARBA00022771"/>
    </source>
</evidence>
<dbReference type="EMBL" id="BAABUJ010000033">
    <property type="protein sequence ID" value="GAA5804225.1"/>
    <property type="molecule type" value="Genomic_DNA"/>
</dbReference>
<dbReference type="SMART" id="SM00401">
    <property type="entry name" value="ZnF_GATA"/>
    <property type="match status" value="1"/>
</dbReference>
<dbReference type="PROSITE" id="PS00344">
    <property type="entry name" value="GATA_ZN_FINGER_1"/>
    <property type="match status" value="1"/>
</dbReference>
<feature type="domain" description="GATA-type" evidence="6">
    <location>
        <begin position="190"/>
        <end position="225"/>
    </location>
</feature>
<evidence type="ECO:0000313" key="8">
    <source>
        <dbReference type="Proteomes" id="UP001476247"/>
    </source>
</evidence>
<feature type="region of interest" description="Disordered" evidence="5">
    <location>
        <begin position="262"/>
        <end position="285"/>
    </location>
</feature>
<feature type="region of interest" description="Disordered" evidence="5">
    <location>
        <begin position="27"/>
        <end position="62"/>
    </location>
</feature>